<accession>A0ABN6XCE9</accession>
<keyword evidence="2" id="KW-1185">Reference proteome</keyword>
<reference evidence="2" key="1">
    <citation type="journal article" date="2019" name="Int. J. Syst. Evol. Microbiol.">
        <title>The Global Catalogue of Microorganisms (GCM) 10K type strain sequencing project: providing services to taxonomists for standard genome sequencing and annotation.</title>
        <authorList>
            <consortium name="The Broad Institute Genomics Platform"/>
            <consortium name="The Broad Institute Genome Sequencing Center for Infectious Disease"/>
            <person name="Wu L."/>
            <person name="Ma J."/>
        </authorList>
    </citation>
    <scope>NUCLEOTIDE SEQUENCE [LARGE SCALE GENOMIC DNA]</scope>
    <source>
        <strain evidence="2">NBRC 108565</strain>
    </source>
</reference>
<sequence length="107" mass="11689">MRAATKRGRPPVAVQTDTTLRWLLDGPPRTHDARRRSLAAAIRAETGATQAPRALITDLLAAAEAVARPESASQVRRLRGPLAPHARHSLVEANGARRRLATWDLDF</sequence>
<dbReference type="EMBL" id="AP027729">
    <property type="protein sequence ID" value="BDZ42459.1"/>
    <property type="molecule type" value="Genomic_DNA"/>
</dbReference>
<evidence type="ECO:0000313" key="2">
    <source>
        <dbReference type="Proteomes" id="UP001321475"/>
    </source>
</evidence>
<organism evidence="1 2">
    <name type="scientific">Paraoerskovia sediminicola</name>
    <dbReference type="NCBI Taxonomy" id="1138587"/>
    <lineage>
        <taxon>Bacteria</taxon>
        <taxon>Bacillati</taxon>
        <taxon>Actinomycetota</taxon>
        <taxon>Actinomycetes</taxon>
        <taxon>Micrococcales</taxon>
        <taxon>Cellulomonadaceae</taxon>
        <taxon>Paraoerskovia</taxon>
    </lineage>
</organism>
<gene>
    <name evidence="1" type="ORF">GCM10025865_17580</name>
</gene>
<dbReference type="Proteomes" id="UP001321475">
    <property type="component" value="Chromosome"/>
</dbReference>
<protein>
    <submittedName>
        <fullName evidence="1">Uncharacterized protein</fullName>
    </submittedName>
</protein>
<proteinExistence type="predicted"/>
<name>A0ABN6XCE9_9CELL</name>
<evidence type="ECO:0000313" key="1">
    <source>
        <dbReference type="EMBL" id="BDZ42459.1"/>
    </source>
</evidence>